<dbReference type="AlphaFoldDB" id="A0A165AU08"/>
<organism evidence="1 2">
    <name type="scientific">Exidia glandulosa HHB12029</name>
    <dbReference type="NCBI Taxonomy" id="1314781"/>
    <lineage>
        <taxon>Eukaryota</taxon>
        <taxon>Fungi</taxon>
        <taxon>Dikarya</taxon>
        <taxon>Basidiomycota</taxon>
        <taxon>Agaricomycotina</taxon>
        <taxon>Agaricomycetes</taxon>
        <taxon>Auriculariales</taxon>
        <taxon>Exidiaceae</taxon>
        <taxon>Exidia</taxon>
    </lineage>
</organism>
<accession>A0A165AU08</accession>
<evidence type="ECO:0000313" key="1">
    <source>
        <dbReference type="EMBL" id="KZV79410.1"/>
    </source>
</evidence>
<dbReference type="InterPro" id="IPR032675">
    <property type="entry name" value="LRR_dom_sf"/>
</dbReference>
<dbReference type="EMBL" id="KV426626">
    <property type="protein sequence ID" value="KZV79410.1"/>
    <property type="molecule type" value="Genomic_DNA"/>
</dbReference>
<dbReference type="Gene3D" id="3.80.10.10">
    <property type="entry name" value="Ribonuclease Inhibitor"/>
    <property type="match status" value="1"/>
</dbReference>
<dbReference type="OrthoDB" id="3314191at2759"/>
<dbReference type="InParanoid" id="A0A165AU08"/>
<evidence type="ECO:0000313" key="2">
    <source>
        <dbReference type="Proteomes" id="UP000077266"/>
    </source>
</evidence>
<protein>
    <recommendedName>
        <fullName evidence="3">F-box domain-containing protein</fullName>
    </recommendedName>
</protein>
<sequence length="472" mass="52883">MPPKRKAAAAKKLKATLSASEDVVPGKAGALVVELLEWVFRLASNRYFAEVVEMLNADENTLGSKRKWGNPLVACSAVNKYWHAVTAKFLYRVVVITRPESMHLLLRSLKANKALAKHIDSFSLDYRYKGIPTKPDLAAAEKARRIETSAATWEVLNMLKGLYHLDVSTYSLEPAPKGKNKQPILPNNVLKGLKSITIRDTAPNHGARTAYSRWVKIAAPTLERLRCRMYCSEDNFLSTCAPMKNLKSLSVKFSSDHSTKFYDLALGSSGEDHAVVEDLSIGKRNYTEPGLRALFARLRDHAPLLRRLHLGINLDPDIDAGIVYTAVTGILRLTTRLEYFSLALRQAPLRTEKHQREVVDALPSTLSTLRLGQSWVSDSDGDVTRTEVSNEAQMVLNRVERGELPKLRAIRVGADERWPEAGRDPRRHSTERKANERLAKAVTKAAKKLGVDLVFMAEQLPDHLPWFYVNSK</sequence>
<evidence type="ECO:0008006" key="3">
    <source>
        <dbReference type="Google" id="ProtNLM"/>
    </source>
</evidence>
<proteinExistence type="predicted"/>
<gene>
    <name evidence="1" type="ORF">EXIGLDRAFT_846586</name>
</gene>
<dbReference type="Proteomes" id="UP000077266">
    <property type="component" value="Unassembled WGS sequence"/>
</dbReference>
<name>A0A165AU08_EXIGL</name>
<keyword evidence="2" id="KW-1185">Reference proteome</keyword>
<reference evidence="1 2" key="1">
    <citation type="journal article" date="2016" name="Mol. Biol. Evol.">
        <title>Comparative Genomics of Early-Diverging Mushroom-Forming Fungi Provides Insights into the Origins of Lignocellulose Decay Capabilities.</title>
        <authorList>
            <person name="Nagy L.G."/>
            <person name="Riley R."/>
            <person name="Tritt A."/>
            <person name="Adam C."/>
            <person name="Daum C."/>
            <person name="Floudas D."/>
            <person name="Sun H."/>
            <person name="Yadav J.S."/>
            <person name="Pangilinan J."/>
            <person name="Larsson K.H."/>
            <person name="Matsuura K."/>
            <person name="Barry K."/>
            <person name="Labutti K."/>
            <person name="Kuo R."/>
            <person name="Ohm R.A."/>
            <person name="Bhattacharya S.S."/>
            <person name="Shirouzu T."/>
            <person name="Yoshinaga Y."/>
            <person name="Martin F.M."/>
            <person name="Grigoriev I.V."/>
            <person name="Hibbett D.S."/>
        </authorList>
    </citation>
    <scope>NUCLEOTIDE SEQUENCE [LARGE SCALE GENOMIC DNA]</scope>
    <source>
        <strain evidence="1 2">HHB12029</strain>
    </source>
</reference>